<dbReference type="Proteomes" id="UP000774570">
    <property type="component" value="Unassembled WGS sequence"/>
</dbReference>
<feature type="repeat" description="ANK" evidence="3">
    <location>
        <begin position="471"/>
        <end position="504"/>
    </location>
</feature>
<reference evidence="4 5" key="1">
    <citation type="submission" date="2021-07" db="EMBL/GenBank/DDBJ databases">
        <title>Actinomadura sp. PM05-2 isolated from lichen.</title>
        <authorList>
            <person name="Somphong A."/>
            <person name="Phongsopitanun W."/>
            <person name="Tanasupawat S."/>
            <person name="Peongsungnone V."/>
        </authorList>
    </citation>
    <scope>NUCLEOTIDE SEQUENCE [LARGE SCALE GENOMIC DNA]</scope>
    <source>
        <strain evidence="4 5">PM05-2</strain>
    </source>
</reference>
<dbReference type="Gene3D" id="1.25.40.20">
    <property type="entry name" value="Ankyrin repeat-containing domain"/>
    <property type="match status" value="2"/>
</dbReference>
<evidence type="ECO:0000256" key="3">
    <source>
        <dbReference type="PROSITE-ProRule" id="PRU00023"/>
    </source>
</evidence>
<name>A0ABS7FZ19_9ACTN</name>
<dbReference type="PANTHER" id="PTHR24198">
    <property type="entry name" value="ANKYRIN REPEAT AND PROTEIN KINASE DOMAIN-CONTAINING PROTEIN"/>
    <property type="match status" value="1"/>
</dbReference>
<evidence type="ECO:0000256" key="1">
    <source>
        <dbReference type="ARBA" id="ARBA00022737"/>
    </source>
</evidence>
<dbReference type="PROSITE" id="PS50297">
    <property type="entry name" value="ANK_REP_REGION"/>
    <property type="match status" value="1"/>
</dbReference>
<dbReference type="Pfam" id="PF12796">
    <property type="entry name" value="Ank_2"/>
    <property type="match status" value="1"/>
</dbReference>
<dbReference type="InterPro" id="IPR036770">
    <property type="entry name" value="Ankyrin_rpt-contain_sf"/>
</dbReference>
<dbReference type="PROSITE" id="PS50088">
    <property type="entry name" value="ANK_REPEAT"/>
    <property type="match status" value="1"/>
</dbReference>
<evidence type="ECO:0000256" key="2">
    <source>
        <dbReference type="ARBA" id="ARBA00023043"/>
    </source>
</evidence>
<comment type="caution">
    <text evidence="4">The sequence shown here is derived from an EMBL/GenBank/DDBJ whole genome shotgun (WGS) entry which is preliminary data.</text>
</comment>
<accession>A0ABS7FZ19</accession>
<gene>
    <name evidence="4" type="ORF">K1Y72_25130</name>
</gene>
<protein>
    <submittedName>
        <fullName evidence="4">Ankyrin repeat domain-containing protein</fullName>
    </submittedName>
</protein>
<proteinExistence type="predicted"/>
<dbReference type="EMBL" id="JAIBOA010000017">
    <property type="protein sequence ID" value="MBW8485689.1"/>
    <property type="molecule type" value="Genomic_DNA"/>
</dbReference>
<dbReference type="RefSeq" id="WP_220168918.1">
    <property type="nucleotide sequence ID" value="NZ_JAIBOA010000017.1"/>
</dbReference>
<dbReference type="SMART" id="SM00248">
    <property type="entry name" value="ANK"/>
    <property type="match status" value="2"/>
</dbReference>
<sequence>MTPPAAPPSNLAPDERADWLRVRRYAVPAWMIERATERRLAGDWRGACAAADVEVRVDLAALPPAAAAALEDDLAHFAPDLLRWHLPRVLEGRSTITTHNALKLREDEHGVLYVTTPVMVDGPQRLVLRHDRAMVEKAPGGRMELHHADWSGLRYRWDVRAIDGVRGGESRTPYFDAAGEPVPPPAAPPSGGVELVEWTTLLNERGDLRGALEAVGLAVPDPAGFDTSAPWGSHTAREIAPVTPIDFPLLARTGLGCVDLGGGLYLKVRDGRAVAVDWNDLDGVPHLDSSAWRRSPDLDLLRSGLLSPEELHPLVRAGMFPARGEADGPVGPRTDPVPPSPVRVRCQGGWHEVAFRDGALAVPHTAEEIRRERALGAFGGKVAGCFAVRTAVETGEGRLPKALRAQMRELYLRAQHGDTPAVLALLDAGVPPVLRDGRRRTLLHHLHMLDHERLLPRLLDAGLDIDVEDGNGRTPLHMAVGDYGSEELVRALVERGARIDTVDNDDVSLAYLIRQHKRTELEWLRDRVEKEHPGVGYEYEYWGDDEDGEDEDGEDA</sequence>
<keyword evidence="1" id="KW-0677">Repeat</keyword>
<dbReference type="PANTHER" id="PTHR24198:SF165">
    <property type="entry name" value="ANKYRIN REPEAT-CONTAINING PROTEIN-RELATED"/>
    <property type="match status" value="1"/>
</dbReference>
<dbReference type="SUPFAM" id="SSF48403">
    <property type="entry name" value="Ankyrin repeat"/>
    <property type="match status" value="1"/>
</dbReference>
<evidence type="ECO:0000313" key="5">
    <source>
        <dbReference type="Proteomes" id="UP000774570"/>
    </source>
</evidence>
<dbReference type="InterPro" id="IPR002110">
    <property type="entry name" value="Ankyrin_rpt"/>
</dbReference>
<organism evidence="4 5">
    <name type="scientific">Actinomadura parmotrematis</name>
    <dbReference type="NCBI Taxonomy" id="2864039"/>
    <lineage>
        <taxon>Bacteria</taxon>
        <taxon>Bacillati</taxon>
        <taxon>Actinomycetota</taxon>
        <taxon>Actinomycetes</taxon>
        <taxon>Streptosporangiales</taxon>
        <taxon>Thermomonosporaceae</taxon>
        <taxon>Actinomadura</taxon>
    </lineage>
</organism>
<keyword evidence="2 3" id="KW-0040">ANK repeat</keyword>
<evidence type="ECO:0000313" key="4">
    <source>
        <dbReference type="EMBL" id="MBW8485689.1"/>
    </source>
</evidence>
<keyword evidence="5" id="KW-1185">Reference proteome</keyword>